<sequence length="154" mass="17638">MEVHKQVLVSNDNTSVRSSSSVKTEAASLSPEEQLRAQQELTQLSNIIKEWKEVSEQVRTLNEQVREKRKRLKVQEEMILRIMKKHNIGALDLKGSGGRILYRRSTSKGGMNEKLLFGLLSQHLKSETAAADAVKFITEHREAKMKESLMYEKE</sequence>
<proteinExistence type="predicted"/>
<feature type="coiled-coil region" evidence="1">
    <location>
        <begin position="51"/>
        <end position="78"/>
    </location>
</feature>
<evidence type="ECO:0000313" key="3">
    <source>
        <dbReference type="EMBL" id="QHT12433.1"/>
    </source>
</evidence>
<evidence type="ECO:0000256" key="2">
    <source>
        <dbReference type="SAM" id="MobiDB-lite"/>
    </source>
</evidence>
<dbReference type="AlphaFoldDB" id="A0A6C0D7I8"/>
<feature type="region of interest" description="Disordered" evidence="2">
    <location>
        <begin position="1"/>
        <end position="33"/>
    </location>
</feature>
<name>A0A6C0D7I8_9ZZZZ</name>
<keyword evidence="1" id="KW-0175">Coiled coil</keyword>
<feature type="compositionally biased region" description="Low complexity" evidence="2">
    <location>
        <begin position="9"/>
        <end position="22"/>
    </location>
</feature>
<dbReference type="Pfam" id="PF19064">
    <property type="entry name" value="DUF5760"/>
    <property type="match status" value="1"/>
</dbReference>
<reference evidence="3" key="1">
    <citation type="journal article" date="2020" name="Nature">
        <title>Giant virus diversity and host interactions through global metagenomics.</title>
        <authorList>
            <person name="Schulz F."/>
            <person name="Roux S."/>
            <person name="Paez-Espino D."/>
            <person name="Jungbluth S."/>
            <person name="Walsh D.A."/>
            <person name="Denef V.J."/>
            <person name="McMahon K.D."/>
            <person name="Konstantinidis K.T."/>
            <person name="Eloe-Fadrosh E.A."/>
            <person name="Kyrpides N.C."/>
            <person name="Woyke T."/>
        </authorList>
    </citation>
    <scope>NUCLEOTIDE SEQUENCE</scope>
    <source>
        <strain evidence="3">GVMAG-M-3300023174-129</strain>
    </source>
</reference>
<dbReference type="InterPro" id="IPR043918">
    <property type="entry name" value="DUF5760"/>
</dbReference>
<dbReference type="EMBL" id="MN739545">
    <property type="protein sequence ID" value="QHT12433.1"/>
    <property type="molecule type" value="Genomic_DNA"/>
</dbReference>
<evidence type="ECO:0000256" key="1">
    <source>
        <dbReference type="SAM" id="Coils"/>
    </source>
</evidence>
<protein>
    <submittedName>
        <fullName evidence="3">Uncharacterized protein</fullName>
    </submittedName>
</protein>
<organism evidence="3">
    <name type="scientific">viral metagenome</name>
    <dbReference type="NCBI Taxonomy" id="1070528"/>
    <lineage>
        <taxon>unclassified sequences</taxon>
        <taxon>metagenomes</taxon>
        <taxon>organismal metagenomes</taxon>
    </lineage>
</organism>
<accession>A0A6C0D7I8</accession>